<dbReference type="InterPro" id="IPR023214">
    <property type="entry name" value="HAD_sf"/>
</dbReference>
<comment type="caution">
    <text evidence="1">The sequence shown here is derived from an EMBL/GenBank/DDBJ whole genome shotgun (WGS) entry which is preliminary data.</text>
</comment>
<dbReference type="PANTHER" id="PTHR10000:SF8">
    <property type="entry name" value="HAD SUPERFAMILY HYDROLASE-LIKE, TYPE 3"/>
    <property type="match status" value="1"/>
</dbReference>
<dbReference type="Pfam" id="PF08282">
    <property type="entry name" value="Hydrolase_3"/>
    <property type="match status" value="1"/>
</dbReference>
<sequence>MRLVASDLDGTIIRADGSISARTIEAFNRARAAGMHIVFVTGRPVRWLDPVRDAFGQLGTVICSNGAVLYDLEAQRLLSAKTIAPADLVLAQQIILRAEPGATFAAETTRGLHLGEGFAEHSQAVGTESGTLLELGSAQLQNEGVVKFLAKSRTRSADDFLDAVGDSLRHLVSVTHSAFGISLLEMAHVAVDKSVALRDYAAGLGIGPAEVIAFGDMPNDLEMLSWAGHGYAMASGHLAAIAAASYRAPGVEQDGVARVLEQILDRDASRPWESSGPDER</sequence>
<protein>
    <submittedName>
        <fullName evidence="1">HAD family hydrolase</fullName>
    </submittedName>
</protein>
<dbReference type="GO" id="GO:0016787">
    <property type="term" value="F:hydrolase activity"/>
    <property type="evidence" value="ECO:0007669"/>
    <property type="project" value="UniProtKB-KW"/>
</dbReference>
<evidence type="ECO:0000313" key="1">
    <source>
        <dbReference type="EMBL" id="NKG22781.1"/>
    </source>
</evidence>
<dbReference type="InterPro" id="IPR036412">
    <property type="entry name" value="HAD-like_sf"/>
</dbReference>
<accession>A0ABX1GB24</accession>
<dbReference type="PANTHER" id="PTHR10000">
    <property type="entry name" value="PHOSPHOSERINE PHOSPHATASE"/>
    <property type="match status" value="1"/>
</dbReference>
<evidence type="ECO:0000313" key="2">
    <source>
        <dbReference type="Proteomes" id="UP000746595"/>
    </source>
</evidence>
<dbReference type="Gene3D" id="3.30.1240.10">
    <property type="match status" value="1"/>
</dbReference>
<gene>
    <name evidence="1" type="ORF">HED64_18985</name>
</gene>
<reference evidence="1 2" key="1">
    <citation type="submission" date="2020-04" db="EMBL/GenBank/DDBJ databases">
        <title>Paeniglutamicibacter sp. ANT13_2, a novel actinomycete isolated from sediment in Antarctica.</title>
        <authorList>
            <person name="Sakdapetsiri C."/>
            <person name="Pinyakong O."/>
        </authorList>
    </citation>
    <scope>NUCLEOTIDE SEQUENCE [LARGE SCALE GENOMIC DNA]</scope>
    <source>
        <strain evidence="1 2">ANT13_2</strain>
    </source>
</reference>
<keyword evidence="1" id="KW-0378">Hydrolase</keyword>
<dbReference type="SUPFAM" id="SSF56784">
    <property type="entry name" value="HAD-like"/>
    <property type="match status" value="1"/>
</dbReference>
<dbReference type="Proteomes" id="UP000746595">
    <property type="component" value="Unassembled WGS sequence"/>
</dbReference>
<proteinExistence type="predicted"/>
<name>A0ABX1GB24_9MICC</name>
<organism evidence="1 2">
    <name type="scientific">Paeniglutamicibacter terrestris</name>
    <dbReference type="NCBI Taxonomy" id="2723403"/>
    <lineage>
        <taxon>Bacteria</taxon>
        <taxon>Bacillati</taxon>
        <taxon>Actinomycetota</taxon>
        <taxon>Actinomycetes</taxon>
        <taxon>Micrococcales</taxon>
        <taxon>Micrococcaceae</taxon>
        <taxon>Paeniglutamicibacter</taxon>
    </lineage>
</organism>
<dbReference type="EMBL" id="JAAWVT010000015">
    <property type="protein sequence ID" value="NKG22781.1"/>
    <property type="molecule type" value="Genomic_DNA"/>
</dbReference>
<dbReference type="Gene3D" id="3.40.50.1000">
    <property type="entry name" value="HAD superfamily/HAD-like"/>
    <property type="match status" value="1"/>
</dbReference>
<keyword evidence="2" id="KW-1185">Reference proteome</keyword>